<dbReference type="EMBL" id="CP119904">
    <property type="protein sequence ID" value="WFD24232.1"/>
    <property type="molecule type" value="Genomic_DNA"/>
</dbReference>
<accession>A0AAF0J017</accession>
<sequence>MTSSTVEYLRALPTIRERCESVFQLGLAGQLTYVRLCMDRLPAVVEYCLQIIDRDYASNLSSTPPHGRWRHFDAKGVGRIDQLLAQWRSDQVDVVEQTRRLVELFVVSVLLDAGAGSTWSYQPTDEPGASYARSEGLAVASYYMFTSGLFSADPAQPCRVDAKILSRLSVAQIQEGFQANRPGNEMTGLEGRAQLLARLGKCISQDRHAYFSGAHGPPRLGHLVDTIQPKTEEQGYVPFHKLTQWMTYSLIEPLQRVLGCMIDGVEQLTGLPEYRNGGLFMDSGVIVPTSSLYEASESNDPLSCLPATHPAVVEWRAVTVILLDRVHAALAERLGVTTQELSLAQVLEAATWKAGREIAKARRPDDGGPPIRVLSDGTLF</sequence>
<dbReference type="InterPro" id="IPR012469">
    <property type="entry name" value="DUF1688"/>
</dbReference>
<keyword evidence="2" id="KW-1185">Reference proteome</keyword>
<dbReference type="Pfam" id="PF07958">
    <property type="entry name" value="DUF1688"/>
    <property type="match status" value="1"/>
</dbReference>
<dbReference type="AlphaFoldDB" id="A0AAF0J017"/>
<evidence type="ECO:0000313" key="1">
    <source>
        <dbReference type="EMBL" id="WFD24232.1"/>
    </source>
</evidence>
<gene>
    <name evidence="1" type="ORF">MEQU1_002929</name>
</gene>
<protein>
    <recommendedName>
        <fullName evidence="3">DUF1688-domain-containing protein</fullName>
    </recommendedName>
</protein>
<dbReference type="Proteomes" id="UP001214415">
    <property type="component" value="Chromosome 5"/>
</dbReference>
<name>A0AAF0J017_9BASI</name>
<reference evidence="1" key="1">
    <citation type="submission" date="2023-03" db="EMBL/GenBank/DDBJ databases">
        <title>Mating type loci evolution in Malassezia.</title>
        <authorList>
            <person name="Coelho M.A."/>
        </authorList>
    </citation>
    <scope>NUCLEOTIDE SEQUENCE</scope>
    <source>
        <strain evidence="1">CBS 12830</strain>
    </source>
</reference>
<dbReference type="PANTHER" id="PTHR31687">
    <property type="match status" value="1"/>
</dbReference>
<evidence type="ECO:0000313" key="2">
    <source>
        <dbReference type="Proteomes" id="UP001214415"/>
    </source>
</evidence>
<dbReference type="PANTHER" id="PTHR31687:SF3">
    <property type="entry name" value="PROTEIN URG3"/>
    <property type="match status" value="1"/>
</dbReference>
<evidence type="ECO:0008006" key="3">
    <source>
        <dbReference type="Google" id="ProtNLM"/>
    </source>
</evidence>
<proteinExistence type="predicted"/>
<organism evidence="1 2">
    <name type="scientific">Malassezia equina</name>
    <dbReference type="NCBI Taxonomy" id="1381935"/>
    <lineage>
        <taxon>Eukaryota</taxon>
        <taxon>Fungi</taxon>
        <taxon>Dikarya</taxon>
        <taxon>Basidiomycota</taxon>
        <taxon>Ustilaginomycotina</taxon>
        <taxon>Malasseziomycetes</taxon>
        <taxon>Malasseziales</taxon>
        <taxon>Malasseziaceae</taxon>
        <taxon>Malassezia</taxon>
    </lineage>
</organism>